<dbReference type="GO" id="GO:0016832">
    <property type="term" value="F:aldehyde-lyase activity"/>
    <property type="evidence" value="ECO:0007669"/>
    <property type="project" value="TreeGrafter"/>
</dbReference>
<feature type="domain" description="Class II aldolase/adducin N-terminal" evidence="7">
    <location>
        <begin position="5"/>
        <end position="197"/>
    </location>
</feature>
<dbReference type="GO" id="GO:0008270">
    <property type="term" value="F:zinc ion binding"/>
    <property type="evidence" value="ECO:0007669"/>
    <property type="project" value="UniProtKB-UniRule"/>
</dbReference>
<dbReference type="GO" id="GO:0019323">
    <property type="term" value="P:pentose catabolic process"/>
    <property type="evidence" value="ECO:0007669"/>
    <property type="project" value="TreeGrafter"/>
</dbReference>
<dbReference type="InterPro" id="IPR001303">
    <property type="entry name" value="Aldolase_II/adducin_N"/>
</dbReference>
<comment type="pathway">
    <text evidence="6">Amino-acid biosynthesis; L-methionine biosynthesis via salvage pathway; L-methionine from S-methyl-5-thio-alpha-D-ribose 1-phosphate: step 2/6.</text>
</comment>
<dbReference type="HAMAP" id="MF_01677">
    <property type="entry name" value="Salvage_MtnB"/>
    <property type="match status" value="1"/>
</dbReference>
<evidence type="ECO:0000256" key="6">
    <source>
        <dbReference type="HAMAP-Rule" id="MF_01677"/>
    </source>
</evidence>
<name>A0A7W7FSP7_9PSEU</name>
<comment type="catalytic activity">
    <reaction evidence="6">
        <text>5-(methylsulfanyl)-D-ribulose 1-phosphate = 5-methylsulfanyl-2,3-dioxopentyl phosphate + H2O</text>
        <dbReference type="Rhea" id="RHEA:15549"/>
        <dbReference type="ChEBI" id="CHEBI:15377"/>
        <dbReference type="ChEBI" id="CHEBI:58548"/>
        <dbReference type="ChEBI" id="CHEBI:58828"/>
        <dbReference type="EC" id="4.2.1.109"/>
    </reaction>
</comment>
<dbReference type="InterPro" id="IPR017714">
    <property type="entry name" value="MethylthioRu-1-P_deHdtase_MtnB"/>
</dbReference>
<evidence type="ECO:0000259" key="7">
    <source>
        <dbReference type="SMART" id="SM01007"/>
    </source>
</evidence>
<dbReference type="Gene3D" id="3.40.225.10">
    <property type="entry name" value="Class II aldolase/adducin N-terminal domain"/>
    <property type="match status" value="1"/>
</dbReference>
<proteinExistence type="inferred from homology"/>
<evidence type="ECO:0000313" key="8">
    <source>
        <dbReference type="EMBL" id="MBB4676417.1"/>
    </source>
</evidence>
<dbReference type="EMBL" id="JACHMH010000001">
    <property type="protein sequence ID" value="MBB4676417.1"/>
    <property type="molecule type" value="Genomic_DNA"/>
</dbReference>
<evidence type="ECO:0000256" key="3">
    <source>
        <dbReference type="ARBA" id="ARBA00022833"/>
    </source>
</evidence>
<accession>A0A7W7FSP7</accession>
<feature type="binding site" evidence="6">
    <location>
        <position position="94"/>
    </location>
    <ligand>
        <name>Zn(2+)</name>
        <dbReference type="ChEBI" id="CHEBI:29105"/>
    </ligand>
</feature>
<dbReference type="Proteomes" id="UP000533598">
    <property type="component" value="Unassembled WGS sequence"/>
</dbReference>
<keyword evidence="3 6" id="KW-0862">Zinc</keyword>
<dbReference type="Pfam" id="PF00596">
    <property type="entry name" value="Aldolase_II"/>
    <property type="match status" value="1"/>
</dbReference>
<comment type="cofactor">
    <cofactor evidence="6">
        <name>Zn(2+)</name>
        <dbReference type="ChEBI" id="CHEBI:29105"/>
    </cofactor>
    <text evidence="6">Binds 1 zinc ion per subunit.</text>
</comment>
<dbReference type="InterPro" id="IPR036409">
    <property type="entry name" value="Aldolase_II/adducin_N_sf"/>
</dbReference>
<evidence type="ECO:0000256" key="1">
    <source>
        <dbReference type="ARBA" id="ARBA00022605"/>
    </source>
</evidence>
<dbReference type="GO" id="GO:0046570">
    <property type="term" value="F:methylthioribulose 1-phosphate dehydratase activity"/>
    <property type="evidence" value="ECO:0007669"/>
    <property type="project" value="UniProtKB-UniRule"/>
</dbReference>
<keyword evidence="2 6" id="KW-0479">Metal-binding</keyword>
<comment type="similarity">
    <text evidence="6">Belongs to the aldolase class II family. MtnB subfamily.</text>
</comment>
<sequence>MSPGAVLAAAARELYQRGWLPGTSGNISVRLSADTALITASGRDKGALTESDTVLVSVDTSAAVRPEAPRPSAETTIHTAIYRATKAEAVVHTHSPYATAVATRAGNRAELSTVDFRDFELLKGLGLRDPSATSIPVFPNHADVPRIAAEVERYLIEHPDAPPVLLIEHHGLTTWGADYAQARNRMECVESICQLSLLLKGRAFS</sequence>
<dbReference type="RefSeq" id="WP_185002244.1">
    <property type="nucleotide sequence ID" value="NZ_BAAAUI010000095.1"/>
</dbReference>
<comment type="function">
    <text evidence="6">Catalyzes the dehydration of methylthioribulose-1-phosphate (MTRu-1-P) into 2,3-diketo-5-methylthiopentyl-1-phosphate (DK-MTP-1-P).</text>
</comment>
<keyword evidence="4 6" id="KW-0486">Methionine biosynthesis</keyword>
<feature type="binding site" evidence="6">
    <location>
        <position position="92"/>
    </location>
    <ligand>
        <name>Zn(2+)</name>
        <dbReference type="ChEBI" id="CHEBI:29105"/>
    </ligand>
</feature>
<evidence type="ECO:0000313" key="9">
    <source>
        <dbReference type="Proteomes" id="UP000533598"/>
    </source>
</evidence>
<organism evidence="8 9">
    <name type="scientific">Crossiella cryophila</name>
    <dbReference type="NCBI Taxonomy" id="43355"/>
    <lineage>
        <taxon>Bacteria</taxon>
        <taxon>Bacillati</taxon>
        <taxon>Actinomycetota</taxon>
        <taxon>Actinomycetes</taxon>
        <taxon>Pseudonocardiales</taxon>
        <taxon>Pseudonocardiaceae</taxon>
        <taxon>Crossiella</taxon>
    </lineage>
</organism>
<dbReference type="GO" id="GO:0005829">
    <property type="term" value="C:cytosol"/>
    <property type="evidence" value="ECO:0007669"/>
    <property type="project" value="TreeGrafter"/>
</dbReference>
<dbReference type="EC" id="4.2.1.109" evidence="6"/>
<dbReference type="AlphaFoldDB" id="A0A7W7FSP7"/>
<protein>
    <recommendedName>
        <fullName evidence="6">Methylthioribulose-1-phosphate dehydratase</fullName>
        <shortName evidence="6">MTRu-1-P dehydratase</shortName>
        <ecNumber evidence="6">4.2.1.109</ecNumber>
    </recommendedName>
</protein>
<dbReference type="SUPFAM" id="SSF53639">
    <property type="entry name" value="AraD/HMP-PK domain-like"/>
    <property type="match status" value="1"/>
</dbReference>
<dbReference type="NCBIfam" id="TIGR03328">
    <property type="entry name" value="salvage_mtnB"/>
    <property type="match status" value="1"/>
</dbReference>
<gene>
    <name evidence="6" type="primary">mtnB</name>
    <name evidence="8" type="ORF">HNR67_002535</name>
</gene>
<evidence type="ECO:0000256" key="4">
    <source>
        <dbReference type="ARBA" id="ARBA00023167"/>
    </source>
</evidence>
<keyword evidence="8" id="KW-0413">Isomerase</keyword>
<dbReference type="PANTHER" id="PTHR22789:SF0">
    <property type="entry name" value="3-OXO-TETRONATE 4-PHOSPHATE DECARBOXYLASE-RELATED"/>
    <property type="match status" value="1"/>
</dbReference>
<dbReference type="GO" id="GO:0019509">
    <property type="term" value="P:L-methionine salvage from methylthioadenosine"/>
    <property type="evidence" value="ECO:0007669"/>
    <property type="project" value="UniProtKB-UniRule"/>
</dbReference>
<dbReference type="SMART" id="SM01007">
    <property type="entry name" value="Aldolase_II"/>
    <property type="match status" value="1"/>
</dbReference>
<evidence type="ECO:0000256" key="2">
    <source>
        <dbReference type="ARBA" id="ARBA00022723"/>
    </source>
</evidence>
<keyword evidence="5 6" id="KW-0456">Lyase</keyword>
<dbReference type="GO" id="GO:0016853">
    <property type="term" value="F:isomerase activity"/>
    <property type="evidence" value="ECO:0007669"/>
    <property type="project" value="UniProtKB-KW"/>
</dbReference>
<keyword evidence="1 6" id="KW-0028">Amino-acid biosynthesis</keyword>
<dbReference type="PANTHER" id="PTHR22789">
    <property type="entry name" value="FUCULOSE PHOSPHATE ALDOLASE"/>
    <property type="match status" value="1"/>
</dbReference>
<dbReference type="InterPro" id="IPR050197">
    <property type="entry name" value="Aldolase_class_II_sugar_metab"/>
</dbReference>
<reference evidence="8 9" key="1">
    <citation type="submission" date="2020-08" db="EMBL/GenBank/DDBJ databases">
        <title>Sequencing the genomes of 1000 actinobacteria strains.</title>
        <authorList>
            <person name="Klenk H.-P."/>
        </authorList>
    </citation>
    <scope>NUCLEOTIDE SEQUENCE [LARGE SCALE GENOMIC DNA]</scope>
    <source>
        <strain evidence="8 9">DSM 44230</strain>
    </source>
</reference>
<comment type="caution">
    <text evidence="8">The sequence shown here is derived from an EMBL/GenBank/DDBJ whole genome shotgun (WGS) entry which is preliminary data.</text>
</comment>
<evidence type="ECO:0000256" key="5">
    <source>
        <dbReference type="ARBA" id="ARBA00023239"/>
    </source>
</evidence>
<keyword evidence="9" id="KW-1185">Reference proteome</keyword>
<dbReference type="UniPathway" id="UPA00904">
    <property type="reaction ID" value="UER00875"/>
</dbReference>